<gene>
    <name evidence="1" type="ORF">SDC9_196444</name>
</gene>
<name>A0A645IDC9_9ZZZZ</name>
<reference evidence="1" key="1">
    <citation type="submission" date="2019-08" db="EMBL/GenBank/DDBJ databases">
        <authorList>
            <person name="Kucharzyk K."/>
            <person name="Murdoch R.W."/>
            <person name="Higgins S."/>
            <person name="Loffler F."/>
        </authorList>
    </citation>
    <scope>NUCLEOTIDE SEQUENCE</scope>
</reference>
<comment type="caution">
    <text evidence="1">The sequence shown here is derived from an EMBL/GenBank/DDBJ whole genome shotgun (WGS) entry which is preliminary data.</text>
</comment>
<evidence type="ECO:0000313" key="1">
    <source>
        <dbReference type="EMBL" id="MPN48832.1"/>
    </source>
</evidence>
<protein>
    <submittedName>
        <fullName evidence="1">Uncharacterized protein</fullName>
    </submittedName>
</protein>
<dbReference type="EMBL" id="VSSQ01111512">
    <property type="protein sequence ID" value="MPN48832.1"/>
    <property type="molecule type" value="Genomic_DNA"/>
</dbReference>
<proteinExistence type="predicted"/>
<sequence length="140" mass="16527">MAVSGNPRDPDDFACVHMQIQMIQYVLLIGSREHEILNIQYDISDLRRRNFLFNDVSANHQERHFLNRSVGLGHFLNALALPHHHNSIRNFHYFVQLVSDDDDTFPHRHELLNGFEQFGYFQRGQHRGRFVKDDDVCILI</sequence>
<dbReference type="AlphaFoldDB" id="A0A645IDC9"/>
<accession>A0A645IDC9</accession>
<organism evidence="1">
    <name type="scientific">bioreactor metagenome</name>
    <dbReference type="NCBI Taxonomy" id="1076179"/>
    <lineage>
        <taxon>unclassified sequences</taxon>
        <taxon>metagenomes</taxon>
        <taxon>ecological metagenomes</taxon>
    </lineage>
</organism>